<gene>
    <name evidence="1" type="ORF">FB458_3451</name>
</gene>
<dbReference type="PANTHER" id="PTHR31793">
    <property type="entry name" value="4-HYDROXYBENZOYL-COA THIOESTERASE FAMILY MEMBER"/>
    <property type="match status" value="1"/>
</dbReference>
<dbReference type="Proteomes" id="UP000317893">
    <property type="component" value="Unassembled WGS sequence"/>
</dbReference>
<dbReference type="Pfam" id="PF13279">
    <property type="entry name" value="4HBT_2"/>
    <property type="match status" value="1"/>
</dbReference>
<sequence>MSDLPTADQVRALPAQADREVTPDVVDENGHLNIAHYFHPAAYAVWETMQQAGVDRDYIDRRGLSFFTVEHHLRYLAEMRLGDRFTVRPQLLDRSDTVLHALSYVLDETHDRLACVLEVTYVHVSMATRRATPVPDDVGGALDRGIAAGRLGWTPPVTGTMGVRRR</sequence>
<dbReference type="PANTHER" id="PTHR31793:SF2">
    <property type="entry name" value="BLR1345 PROTEIN"/>
    <property type="match status" value="1"/>
</dbReference>
<dbReference type="AlphaFoldDB" id="A0A542E4S6"/>
<reference evidence="1 2" key="1">
    <citation type="submission" date="2019-06" db="EMBL/GenBank/DDBJ databases">
        <title>Sequencing the genomes of 1000 actinobacteria strains.</title>
        <authorList>
            <person name="Klenk H.-P."/>
        </authorList>
    </citation>
    <scope>NUCLEOTIDE SEQUENCE [LARGE SCALE GENOMIC DNA]</scope>
    <source>
        <strain evidence="1 2">DSM 18607</strain>
    </source>
</reference>
<dbReference type="EMBL" id="VFMN01000001">
    <property type="protein sequence ID" value="TQJ10331.1"/>
    <property type="molecule type" value="Genomic_DNA"/>
</dbReference>
<dbReference type="InterPro" id="IPR050563">
    <property type="entry name" value="4-hydroxybenzoyl-CoA_TE"/>
</dbReference>
<comment type="caution">
    <text evidence="1">The sequence shown here is derived from an EMBL/GenBank/DDBJ whole genome shotgun (WGS) entry which is preliminary data.</text>
</comment>
<protein>
    <submittedName>
        <fullName evidence="1">Acyl-CoA thioester hydrolase</fullName>
    </submittedName>
</protein>
<organism evidence="1 2">
    <name type="scientific">Lapillicoccus jejuensis</name>
    <dbReference type="NCBI Taxonomy" id="402171"/>
    <lineage>
        <taxon>Bacteria</taxon>
        <taxon>Bacillati</taxon>
        <taxon>Actinomycetota</taxon>
        <taxon>Actinomycetes</taxon>
        <taxon>Micrococcales</taxon>
        <taxon>Intrasporangiaceae</taxon>
        <taxon>Lapillicoccus</taxon>
    </lineage>
</organism>
<dbReference type="RefSeq" id="WP_170185721.1">
    <property type="nucleotide sequence ID" value="NZ_BAAAPR010000015.1"/>
</dbReference>
<dbReference type="SUPFAM" id="SSF54637">
    <property type="entry name" value="Thioesterase/thiol ester dehydrase-isomerase"/>
    <property type="match status" value="1"/>
</dbReference>
<accession>A0A542E4S6</accession>
<dbReference type="Gene3D" id="3.10.129.10">
    <property type="entry name" value="Hotdog Thioesterase"/>
    <property type="match status" value="1"/>
</dbReference>
<proteinExistence type="predicted"/>
<keyword evidence="1" id="KW-0378">Hydrolase</keyword>
<dbReference type="CDD" id="cd00586">
    <property type="entry name" value="4HBT"/>
    <property type="match status" value="1"/>
</dbReference>
<dbReference type="InterPro" id="IPR029069">
    <property type="entry name" value="HotDog_dom_sf"/>
</dbReference>
<dbReference type="GO" id="GO:0047617">
    <property type="term" value="F:fatty acyl-CoA hydrolase activity"/>
    <property type="evidence" value="ECO:0007669"/>
    <property type="project" value="TreeGrafter"/>
</dbReference>
<evidence type="ECO:0000313" key="2">
    <source>
        <dbReference type="Proteomes" id="UP000317893"/>
    </source>
</evidence>
<evidence type="ECO:0000313" key="1">
    <source>
        <dbReference type="EMBL" id="TQJ10331.1"/>
    </source>
</evidence>
<name>A0A542E4S6_9MICO</name>
<keyword evidence="2" id="KW-1185">Reference proteome</keyword>